<accession>A0ABN1TPX1</accession>
<sequence>MSDATTDHPEALWTSENPKYGVVRQVLHQDGFAVRFDDLNGDHREICLTVFQRGASGWQPIAQADDVEYPAHLEDSACWGYAGRLAWAVGRGRPGDQAVVHIGAAHHPVHADDDGWWLVLQETDPLNEGDDWPEVSVRR</sequence>
<gene>
    <name evidence="1" type="ORF">GCM10009668_12970</name>
</gene>
<dbReference type="Proteomes" id="UP001501581">
    <property type="component" value="Unassembled WGS sequence"/>
</dbReference>
<dbReference type="RefSeq" id="WP_343992543.1">
    <property type="nucleotide sequence ID" value="NZ_BAAALG010000004.1"/>
</dbReference>
<name>A0ABN1TPX1_9ACTN</name>
<evidence type="ECO:0000313" key="1">
    <source>
        <dbReference type="EMBL" id="GAA1097355.1"/>
    </source>
</evidence>
<dbReference type="EMBL" id="BAAALG010000004">
    <property type="protein sequence ID" value="GAA1097355.1"/>
    <property type="molecule type" value="Genomic_DNA"/>
</dbReference>
<reference evidence="1 2" key="1">
    <citation type="journal article" date="2019" name="Int. J. Syst. Evol. Microbiol.">
        <title>The Global Catalogue of Microorganisms (GCM) 10K type strain sequencing project: providing services to taxonomists for standard genome sequencing and annotation.</title>
        <authorList>
            <consortium name="The Broad Institute Genomics Platform"/>
            <consortium name="The Broad Institute Genome Sequencing Center for Infectious Disease"/>
            <person name="Wu L."/>
            <person name="Ma J."/>
        </authorList>
    </citation>
    <scope>NUCLEOTIDE SEQUENCE [LARGE SCALE GENOMIC DNA]</scope>
    <source>
        <strain evidence="1 2">JCM 13008</strain>
    </source>
</reference>
<keyword evidence="2" id="KW-1185">Reference proteome</keyword>
<organism evidence="1 2">
    <name type="scientific">Nocardioides dubius</name>
    <dbReference type="NCBI Taxonomy" id="317019"/>
    <lineage>
        <taxon>Bacteria</taxon>
        <taxon>Bacillati</taxon>
        <taxon>Actinomycetota</taxon>
        <taxon>Actinomycetes</taxon>
        <taxon>Propionibacteriales</taxon>
        <taxon>Nocardioidaceae</taxon>
        <taxon>Nocardioides</taxon>
    </lineage>
</organism>
<comment type="caution">
    <text evidence="1">The sequence shown here is derived from an EMBL/GenBank/DDBJ whole genome shotgun (WGS) entry which is preliminary data.</text>
</comment>
<proteinExistence type="predicted"/>
<protein>
    <submittedName>
        <fullName evidence="1">Uncharacterized protein</fullName>
    </submittedName>
</protein>
<evidence type="ECO:0000313" key="2">
    <source>
        <dbReference type="Proteomes" id="UP001501581"/>
    </source>
</evidence>